<reference evidence="1 2" key="2">
    <citation type="submission" date="2008-10" db="EMBL/GenBank/DDBJ databases">
        <authorList>
            <person name="Fulton L."/>
            <person name="Clifton S."/>
            <person name="Fulton B."/>
            <person name="Xu J."/>
            <person name="Minx P."/>
            <person name="Pepin K.H."/>
            <person name="Johnson M."/>
            <person name="Bhonagiri V."/>
            <person name="Nash W.E."/>
            <person name="Mardis E.R."/>
            <person name="Wilson R.K."/>
        </authorList>
    </citation>
    <scope>NUCLEOTIDE SEQUENCE [LARGE SCALE GENOMIC DNA]</scope>
    <source>
        <strain evidence="1 2">ATCC 29098</strain>
    </source>
</reference>
<reference evidence="1 2" key="1">
    <citation type="submission" date="2008-10" db="EMBL/GenBank/DDBJ databases">
        <title>Draft genome sequence of Desulvovibrio piger (ATCC 29098).</title>
        <authorList>
            <person name="Sudarsanam P."/>
            <person name="Ley R."/>
            <person name="Guruge J."/>
            <person name="Turnbaugh P.J."/>
            <person name="Mahowald M."/>
            <person name="Liep D."/>
            <person name="Gordon J."/>
        </authorList>
    </citation>
    <scope>NUCLEOTIDE SEQUENCE [LARGE SCALE GENOMIC DNA]</scope>
    <source>
        <strain evidence="1 2">ATCC 29098</strain>
    </source>
</reference>
<accession>B6WY94</accession>
<dbReference type="AlphaFoldDB" id="B6WY94"/>
<gene>
    <name evidence="1" type="ORF">DESPIG_03076</name>
</gene>
<comment type="caution">
    <text evidence="1">The sequence shown here is derived from an EMBL/GenBank/DDBJ whole genome shotgun (WGS) entry which is preliminary data.</text>
</comment>
<dbReference type="HOGENOM" id="CLU_2989291_0_0_7"/>
<name>B6WY94_9BACT</name>
<dbReference type="Proteomes" id="UP000003676">
    <property type="component" value="Unassembled WGS sequence"/>
</dbReference>
<sequence length="57" mass="6396">MSISRQKKTRISPPCRDTVPARQKFYTVFPVLCPSLRAVFPGAYQESLLPNNVATLT</sequence>
<proteinExistence type="predicted"/>
<dbReference type="EMBL" id="ABXU01000089">
    <property type="protein sequence ID" value="EEB32043.1"/>
    <property type="molecule type" value="Genomic_DNA"/>
</dbReference>
<protein>
    <submittedName>
        <fullName evidence="1">Uncharacterized protein</fullName>
    </submittedName>
</protein>
<organism evidence="1 2">
    <name type="scientific">Desulfovibrio piger ATCC 29098</name>
    <dbReference type="NCBI Taxonomy" id="411464"/>
    <lineage>
        <taxon>Bacteria</taxon>
        <taxon>Pseudomonadati</taxon>
        <taxon>Thermodesulfobacteriota</taxon>
        <taxon>Desulfovibrionia</taxon>
        <taxon>Desulfovibrionales</taxon>
        <taxon>Desulfovibrionaceae</taxon>
        <taxon>Desulfovibrio</taxon>
    </lineage>
</organism>
<evidence type="ECO:0000313" key="1">
    <source>
        <dbReference type="EMBL" id="EEB32043.1"/>
    </source>
</evidence>
<evidence type="ECO:0000313" key="2">
    <source>
        <dbReference type="Proteomes" id="UP000003676"/>
    </source>
</evidence>